<comment type="caution">
    <text evidence="1">The sequence shown here is derived from an EMBL/GenBank/DDBJ whole genome shotgun (WGS) entry which is preliminary data.</text>
</comment>
<evidence type="ECO:0000313" key="1">
    <source>
        <dbReference type="EMBL" id="KAF8776533.1"/>
    </source>
</evidence>
<dbReference type="AlphaFoldDB" id="A0A835FWW3"/>
<proteinExistence type="predicted"/>
<reference evidence="1" key="1">
    <citation type="submission" date="2020-07" db="EMBL/GenBank/DDBJ databases">
        <title>Genome sequence and genetic diversity analysis of an under-domesticated orphan crop, white fonio (Digitaria exilis).</title>
        <authorList>
            <person name="Bennetzen J.L."/>
            <person name="Chen S."/>
            <person name="Ma X."/>
            <person name="Wang X."/>
            <person name="Yssel A.E.J."/>
            <person name="Chaluvadi S.R."/>
            <person name="Johnson M."/>
            <person name="Gangashetty P."/>
            <person name="Hamidou F."/>
            <person name="Sanogo M.D."/>
            <person name="Zwaenepoel A."/>
            <person name="Wallace J."/>
            <person name="Van De Peer Y."/>
            <person name="Van Deynze A."/>
        </authorList>
    </citation>
    <scope>NUCLEOTIDE SEQUENCE</scope>
    <source>
        <tissue evidence="1">Leaves</tissue>
    </source>
</reference>
<gene>
    <name evidence="1" type="ORF">HU200_003248</name>
</gene>
<organism evidence="1 2">
    <name type="scientific">Digitaria exilis</name>
    <dbReference type="NCBI Taxonomy" id="1010633"/>
    <lineage>
        <taxon>Eukaryota</taxon>
        <taxon>Viridiplantae</taxon>
        <taxon>Streptophyta</taxon>
        <taxon>Embryophyta</taxon>
        <taxon>Tracheophyta</taxon>
        <taxon>Spermatophyta</taxon>
        <taxon>Magnoliopsida</taxon>
        <taxon>Liliopsida</taxon>
        <taxon>Poales</taxon>
        <taxon>Poaceae</taxon>
        <taxon>PACMAD clade</taxon>
        <taxon>Panicoideae</taxon>
        <taxon>Panicodae</taxon>
        <taxon>Paniceae</taxon>
        <taxon>Anthephorinae</taxon>
        <taxon>Digitaria</taxon>
    </lineage>
</organism>
<keyword evidence="2" id="KW-1185">Reference proteome</keyword>
<dbReference type="Proteomes" id="UP000636709">
    <property type="component" value="Unassembled WGS sequence"/>
</dbReference>
<accession>A0A835FWW3</accession>
<dbReference type="InterPro" id="IPR012871">
    <property type="entry name" value="DUF1668_ORYSA"/>
</dbReference>
<dbReference type="PANTHER" id="PTHR33085:SF62">
    <property type="entry name" value="OS03G0632600 PROTEIN"/>
    <property type="match status" value="1"/>
</dbReference>
<evidence type="ECO:0000313" key="2">
    <source>
        <dbReference type="Proteomes" id="UP000636709"/>
    </source>
</evidence>
<name>A0A835FWW3_9POAL</name>
<dbReference type="Pfam" id="PF07893">
    <property type="entry name" value="DUF1668"/>
    <property type="match status" value="1"/>
</dbReference>
<sequence length="237" mass="26754">MSWNAIFIPFGDRLYAITEDGSFFGALTANWNNFEWSWLELPKPTYQCDDIVSSYAVHPDGNSIFANSVNQQSIIPSITFSCDVAAVPVTRWTQHGLWHLPFTGRGYYEPELDAWVRLSGDLNSTGHICACDVVNTGTEDDSNQQCLDLTLNKKKLFSRVPGEMHIGATLVYMGGGGKFCLLEAIYIKVDDQLTDSEDESGGTVHERNRFFRLTTFLVRYDKNGKLTTMNSRRVSYY</sequence>
<dbReference type="OrthoDB" id="635005at2759"/>
<protein>
    <submittedName>
        <fullName evidence="1">Uncharacterized protein</fullName>
    </submittedName>
</protein>
<dbReference type="EMBL" id="JACEFO010000191">
    <property type="protein sequence ID" value="KAF8776533.1"/>
    <property type="molecule type" value="Genomic_DNA"/>
</dbReference>
<dbReference type="PANTHER" id="PTHR33085">
    <property type="entry name" value="OS12G0113100 PROTEIN-RELATED"/>
    <property type="match status" value="1"/>
</dbReference>